<gene>
    <name evidence="1" type="ORF">BLGHR1_12943</name>
</gene>
<name>A0A383UQU4_BLUHO</name>
<dbReference type="EMBL" id="UNSH01000041">
    <property type="protein sequence ID" value="SZF02166.1"/>
    <property type="molecule type" value="Genomic_DNA"/>
</dbReference>
<proteinExistence type="predicted"/>
<dbReference type="CDD" id="cd00403">
    <property type="entry name" value="Ribosomal_L1"/>
    <property type="match status" value="1"/>
</dbReference>
<dbReference type="VEuPathDB" id="FungiDB:BLGHR1_12943"/>
<dbReference type="InterPro" id="IPR028364">
    <property type="entry name" value="Ribosomal_uL1/biogenesis"/>
</dbReference>
<dbReference type="AlphaFoldDB" id="A0A383UQU4"/>
<dbReference type="Pfam" id="PF00687">
    <property type="entry name" value="Ribosomal_L1"/>
    <property type="match status" value="1"/>
</dbReference>
<accession>A0A383UQU4</accession>
<dbReference type="InterPro" id="IPR023674">
    <property type="entry name" value="Ribosomal_uL1-like"/>
</dbReference>
<dbReference type="Proteomes" id="UP000275772">
    <property type="component" value="Unassembled WGS sequence"/>
</dbReference>
<evidence type="ECO:0008006" key="3">
    <source>
        <dbReference type="Google" id="ProtNLM"/>
    </source>
</evidence>
<dbReference type="InterPro" id="IPR016095">
    <property type="entry name" value="Ribosomal_uL1_3-a/b-sand"/>
</dbReference>
<dbReference type="Gene3D" id="3.40.50.790">
    <property type="match status" value="1"/>
</dbReference>
<sequence length="303" mass="33521">MAPQPKAITAKNGSGTPYQLNLNQVSKATESLLAHIQATKKSKLSEEKSTLLDEDPLEDYPIWFQLTTKLHITANKRLKPMKISLPHPLHTHANSSICLITADPQRAVKDLISHPSFPTALSARITRVVGLHKLKSKWSQYEAQRKLYAEHDIFLADDRVVTALPAILGKTFYKSTAKRPIPISIQQQTPKVGGVRVKKVKGDPPRELANVTAVVKEIEKALGSAAVYLSPSTITAVRIGFANWSAEKLQENIKAVTDTLIEGVVAKKWRGVKSLHIKGAETASLPIWLAEEIWTDEKDVKRV</sequence>
<evidence type="ECO:0000313" key="2">
    <source>
        <dbReference type="Proteomes" id="UP000275772"/>
    </source>
</evidence>
<protein>
    <recommendedName>
        <fullName evidence="3">Ribosomal protein L1</fullName>
    </recommendedName>
</protein>
<dbReference type="SUPFAM" id="SSF56808">
    <property type="entry name" value="Ribosomal protein L1"/>
    <property type="match status" value="1"/>
</dbReference>
<reference evidence="1 2" key="1">
    <citation type="submission" date="2017-11" db="EMBL/GenBank/DDBJ databases">
        <authorList>
            <person name="Kracher B."/>
        </authorList>
    </citation>
    <scope>NUCLEOTIDE SEQUENCE [LARGE SCALE GENOMIC DNA]</scope>
    <source>
        <strain evidence="1 2">RACE1</strain>
    </source>
</reference>
<evidence type="ECO:0000313" key="1">
    <source>
        <dbReference type="EMBL" id="SZF02166.1"/>
    </source>
</evidence>
<organism evidence="1 2">
    <name type="scientific">Blumeria hordei</name>
    <name type="common">Barley powdery mildew</name>
    <name type="synonym">Blumeria graminis f. sp. hordei</name>
    <dbReference type="NCBI Taxonomy" id="2867405"/>
    <lineage>
        <taxon>Eukaryota</taxon>
        <taxon>Fungi</taxon>
        <taxon>Dikarya</taxon>
        <taxon>Ascomycota</taxon>
        <taxon>Pezizomycotina</taxon>
        <taxon>Leotiomycetes</taxon>
        <taxon>Erysiphales</taxon>
        <taxon>Erysiphaceae</taxon>
        <taxon>Blumeria</taxon>
    </lineage>
</organism>